<feature type="domain" description="tRNA pseudouridylate synthase B C-terminal" evidence="7">
    <location>
        <begin position="181"/>
        <end position="239"/>
    </location>
</feature>
<evidence type="ECO:0000256" key="4">
    <source>
        <dbReference type="ARBA" id="ARBA00023235"/>
    </source>
</evidence>
<dbReference type="GO" id="GO:0003723">
    <property type="term" value="F:RNA binding"/>
    <property type="evidence" value="ECO:0007669"/>
    <property type="project" value="InterPro"/>
</dbReference>
<dbReference type="NCBIfam" id="TIGR00431">
    <property type="entry name" value="TruB"/>
    <property type="match status" value="1"/>
</dbReference>
<dbReference type="EMBL" id="SBLC01000001">
    <property type="protein sequence ID" value="RWY45613.1"/>
    <property type="molecule type" value="Genomic_DNA"/>
</dbReference>
<evidence type="ECO:0000259" key="6">
    <source>
        <dbReference type="Pfam" id="PF01509"/>
    </source>
</evidence>
<dbReference type="GO" id="GO:0031119">
    <property type="term" value="P:tRNA pseudouridine synthesis"/>
    <property type="evidence" value="ECO:0007669"/>
    <property type="project" value="UniProtKB-UniRule"/>
</dbReference>
<sequence>MARGRKGNPISGWLVVDKPAGVTSTAVVGKVRWALNAQKAGHAGTLDPAATGVLAIALGEATKTVPYITDATKCYRFVVNLGAATNTDDAEGEVIATRDSRPSDAEIEAALGQFRGDIQQVPPQFSAVRVDGERAYDLAREGEQMELAARPLFVEKLEVISRPSADQVELEMICGKGGYVRSIARDLGEALGCLGHVAWLRRVWSGPFRAEEGISPDEIERLSRTPELEARLLPVEAGLTGLPRVEATPEGAVRLGHGNPGMVLGNLPWGTEAWAAFEGRAVAVGRYQSGELHPARVFVLPPAR</sequence>
<comment type="catalytic activity">
    <reaction evidence="1 5">
        <text>uridine(55) in tRNA = pseudouridine(55) in tRNA</text>
        <dbReference type="Rhea" id="RHEA:42532"/>
        <dbReference type="Rhea" id="RHEA-COMP:10101"/>
        <dbReference type="Rhea" id="RHEA-COMP:10102"/>
        <dbReference type="ChEBI" id="CHEBI:65314"/>
        <dbReference type="ChEBI" id="CHEBI:65315"/>
        <dbReference type="EC" id="5.4.99.25"/>
    </reaction>
</comment>
<dbReference type="PANTHER" id="PTHR13767">
    <property type="entry name" value="TRNA-PSEUDOURIDINE SYNTHASE"/>
    <property type="match status" value="1"/>
</dbReference>
<dbReference type="PANTHER" id="PTHR13767:SF2">
    <property type="entry name" value="PSEUDOURIDYLATE SYNTHASE TRUB1"/>
    <property type="match status" value="1"/>
</dbReference>
<dbReference type="HAMAP" id="MF_01080">
    <property type="entry name" value="TruB_bact"/>
    <property type="match status" value="1"/>
</dbReference>
<proteinExistence type="inferred from homology"/>
<accession>A0A3S4Y1I4</accession>
<name>A0A3S4Y1I4_9RHOB</name>
<dbReference type="Pfam" id="PF01509">
    <property type="entry name" value="TruB_N"/>
    <property type="match status" value="1"/>
</dbReference>
<dbReference type="InterPro" id="IPR002501">
    <property type="entry name" value="PsdUridine_synth_N"/>
</dbReference>
<dbReference type="CDD" id="cd02573">
    <property type="entry name" value="PseudoU_synth_EcTruB"/>
    <property type="match status" value="1"/>
</dbReference>
<comment type="caution">
    <text evidence="8">The sequence shown here is derived from an EMBL/GenBank/DDBJ whole genome shotgun (WGS) entry which is preliminary data.</text>
</comment>
<dbReference type="InterPro" id="IPR032819">
    <property type="entry name" value="TruB_C"/>
</dbReference>
<evidence type="ECO:0000256" key="3">
    <source>
        <dbReference type="ARBA" id="ARBA00022694"/>
    </source>
</evidence>
<comment type="similarity">
    <text evidence="2 5">Belongs to the pseudouridine synthase TruB family. Type 1 subfamily.</text>
</comment>
<dbReference type="GO" id="GO:1990481">
    <property type="term" value="P:mRNA pseudouridine synthesis"/>
    <property type="evidence" value="ECO:0007669"/>
    <property type="project" value="TreeGrafter"/>
</dbReference>
<dbReference type="GO" id="GO:0160148">
    <property type="term" value="F:tRNA pseudouridine(55) synthase activity"/>
    <property type="evidence" value="ECO:0007669"/>
    <property type="project" value="UniProtKB-EC"/>
</dbReference>
<dbReference type="EC" id="5.4.99.25" evidence="5"/>
<evidence type="ECO:0000313" key="8">
    <source>
        <dbReference type="EMBL" id="RWY45613.1"/>
    </source>
</evidence>
<evidence type="ECO:0000313" key="9">
    <source>
        <dbReference type="Proteomes" id="UP000287168"/>
    </source>
</evidence>
<dbReference type="Proteomes" id="UP000287168">
    <property type="component" value="Unassembled WGS sequence"/>
</dbReference>
<dbReference type="RefSeq" id="WP_128486327.1">
    <property type="nucleotide sequence ID" value="NZ_JBHLXB010000011.1"/>
</dbReference>
<dbReference type="Gene3D" id="3.30.2350.10">
    <property type="entry name" value="Pseudouridine synthase"/>
    <property type="match status" value="1"/>
</dbReference>
<dbReference type="InterPro" id="IPR020103">
    <property type="entry name" value="PsdUridine_synth_cat_dom_sf"/>
</dbReference>
<feature type="active site" description="Nucleophile" evidence="5">
    <location>
        <position position="47"/>
    </location>
</feature>
<dbReference type="Pfam" id="PF16198">
    <property type="entry name" value="TruB_C_2"/>
    <property type="match status" value="1"/>
</dbReference>
<keyword evidence="9" id="KW-1185">Reference proteome</keyword>
<protein>
    <recommendedName>
        <fullName evidence="5">tRNA pseudouridine synthase B</fullName>
        <ecNumber evidence="5">5.4.99.25</ecNumber>
    </recommendedName>
    <alternativeName>
        <fullName evidence="5">tRNA pseudouridine(55) synthase</fullName>
        <shortName evidence="5">Psi55 synthase</shortName>
    </alternativeName>
    <alternativeName>
        <fullName evidence="5">tRNA pseudouridylate synthase</fullName>
    </alternativeName>
    <alternativeName>
        <fullName evidence="5">tRNA-uridine isomerase</fullName>
    </alternativeName>
</protein>
<organism evidence="8 9">
    <name type="scientific">Falsigemmobacter intermedius</name>
    <dbReference type="NCBI Taxonomy" id="1553448"/>
    <lineage>
        <taxon>Bacteria</taxon>
        <taxon>Pseudomonadati</taxon>
        <taxon>Pseudomonadota</taxon>
        <taxon>Alphaproteobacteria</taxon>
        <taxon>Rhodobacterales</taxon>
        <taxon>Paracoccaceae</taxon>
        <taxon>Falsigemmobacter</taxon>
    </lineage>
</organism>
<dbReference type="SUPFAM" id="SSF55120">
    <property type="entry name" value="Pseudouridine synthase"/>
    <property type="match status" value="1"/>
</dbReference>
<evidence type="ECO:0000256" key="2">
    <source>
        <dbReference type="ARBA" id="ARBA00005642"/>
    </source>
</evidence>
<comment type="function">
    <text evidence="5">Responsible for synthesis of pseudouridine from uracil-55 in the psi GC loop of transfer RNAs.</text>
</comment>
<gene>
    <name evidence="5 8" type="primary">truB</name>
    <name evidence="8" type="ORF">EP867_00920</name>
</gene>
<evidence type="ECO:0000259" key="7">
    <source>
        <dbReference type="Pfam" id="PF16198"/>
    </source>
</evidence>
<feature type="domain" description="Pseudouridine synthase II N-terminal" evidence="6">
    <location>
        <begin position="32"/>
        <end position="180"/>
    </location>
</feature>
<keyword evidence="3 5" id="KW-0819">tRNA processing</keyword>
<keyword evidence="4 5" id="KW-0413">Isomerase</keyword>
<dbReference type="AlphaFoldDB" id="A0A3S4Y1I4"/>
<reference evidence="8 9" key="1">
    <citation type="journal article" date="2015" name="Int. J. Syst. Evol. Microbiol.">
        <title>Gemmobacter intermedius sp. nov., isolated from a white stork (Ciconia ciconia).</title>
        <authorList>
            <person name="Kampfer P."/>
            <person name="Jerzak L."/>
            <person name="Wilharm G."/>
            <person name="Golke J."/>
            <person name="Busse H.J."/>
            <person name="Glaeser S.P."/>
        </authorList>
    </citation>
    <scope>NUCLEOTIDE SEQUENCE [LARGE SCALE GENOMIC DNA]</scope>
    <source>
        <strain evidence="8 9">119/4</strain>
    </source>
</reference>
<dbReference type="InterPro" id="IPR014780">
    <property type="entry name" value="tRNA_psdUridine_synth_TruB"/>
</dbReference>
<dbReference type="OrthoDB" id="9802309at2"/>
<evidence type="ECO:0000256" key="5">
    <source>
        <dbReference type="HAMAP-Rule" id="MF_01080"/>
    </source>
</evidence>
<evidence type="ECO:0000256" key="1">
    <source>
        <dbReference type="ARBA" id="ARBA00000385"/>
    </source>
</evidence>